<sequence>MDDPTAQTRTCNSSQHEDYLNDVQRLCCPSLETARLAQKLKQLDLTDYVDAFVEEGFDAWETVLDMTASDMGALYLGHHQRKRLQEAIDHHFRDSMSCQASSASKKRKYTKRPRPDLNAPRRTTTAYIAYVKDMRLVAANTKLSFSETARLVGRQWQALPAVVRESYQIRAEISKRHYHAQLAKYVQSSEHCAYQTYLASFREKYPA</sequence>
<comment type="caution">
    <text evidence="1">The sequence shown here is derived from an EMBL/GenBank/DDBJ whole genome shotgun (WGS) entry which is preliminary data.</text>
</comment>
<name>A0ACC2ICQ3_9PLEO</name>
<organism evidence="1 2">
    <name type="scientific">Boeremia exigua</name>
    <dbReference type="NCBI Taxonomy" id="749465"/>
    <lineage>
        <taxon>Eukaryota</taxon>
        <taxon>Fungi</taxon>
        <taxon>Dikarya</taxon>
        <taxon>Ascomycota</taxon>
        <taxon>Pezizomycotina</taxon>
        <taxon>Dothideomycetes</taxon>
        <taxon>Pleosporomycetidae</taxon>
        <taxon>Pleosporales</taxon>
        <taxon>Pleosporineae</taxon>
        <taxon>Didymellaceae</taxon>
        <taxon>Boeremia</taxon>
    </lineage>
</organism>
<evidence type="ECO:0000313" key="2">
    <source>
        <dbReference type="Proteomes" id="UP001153331"/>
    </source>
</evidence>
<gene>
    <name evidence="1" type="ORF">OPT61_g4813</name>
</gene>
<dbReference type="Proteomes" id="UP001153331">
    <property type="component" value="Unassembled WGS sequence"/>
</dbReference>
<evidence type="ECO:0000313" key="1">
    <source>
        <dbReference type="EMBL" id="KAJ8112943.1"/>
    </source>
</evidence>
<accession>A0ACC2ICQ3</accession>
<proteinExistence type="predicted"/>
<dbReference type="EMBL" id="JAPHNI010000286">
    <property type="protein sequence ID" value="KAJ8112943.1"/>
    <property type="molecule type" value="Genomic_DNA"/>
</dbReference>
<reference evidence="1" key="1">
    <citation type="submission" date="2022-11" db="EMBL/GenBank/DDBJ databases">
        <title>Genome Sequence of Boeremia exigua.</title>
        <authorList>
            <person name="Buettner E."/>
        </authorList>
    </citation>
    <scope>NUCLEOTIDE SEQUENCE</scope>
    <source>
        <strain evidence="1">CU02</strain>
    </source>
</reference>
<keyword evidence="2" id="KW-1185">Reference proteome</keyword>
<protein>
    <submittedName>
        <fullName evidence="1">Uncharacterized protein</fullName>
    </submittedName>
</protein>